<dbReference type="Proteomes" id="UP000250831">
    <property type="component" value="Unassembled WGS sequence"/>
</dbReference>
<name>A0A363NX04_9SPHI</name>
<proteinExistence type="predicted"/>
<keyword evidence="1" id="KW-0472">Membrane</keyword>
<comment type="caution">
    <text evidence="2">The sequence shown here is derived from an EMBL/GenBank/DDBJ whole genome shotgun (WGS) entry which is preliminary data.</text>
</comment>
<evidence type="ECO:0000313" key="2">
    <source>
        <dbReference type="EMBL" id="PUV25270.1"/>
    </source>
</evidence>
<sequence>MIMDNENKDGIARNNGRYSFTIKKSIVIGLAVVTILTCGWLILSLVDSLDIPSNKNDQFASEQKWQVDQRSDLDSCEKQMIKNQIDLKRVNERQISGKAFQTQLFALLIIVLQLILIVFVVLIYRKPYSSRQIS</sequence>
<dbReference type="AlphaFoldDB" id="A0A363NX04"/>
<dbReference type="EMBL" id="QCXX01000002">
    <property type="protein sequence ID" value="PUV25270.1"/>
    <property type="molecule type" value="Genomic_DNA"/>
</dbReference>
<keyword evidence="3" id="KW-1185">Reference proteome</keyword>
<accession>A0A363NX04</accession>
<feature type="transmembrane region" description="Helical" evidence="1">
    <location>
        <begin position="104"/>
        <end position="124"/>
    </location>
</feature>
<keyword evidence="1" id="KW-0812">Transmembrane</keyword>
<gene>
    <name evidence="2" type="ORF">DCO56_10095</name>
</gene>
<reference evidence="2 3" key="1">
    <citation type="submission" date="2018-04" db="EMBL/GenBank/DDBJ databases">
        <title>Sphingobacterium sp. M46 Genome.</title>
        <authorList>
            <person name="Cheng J."/>
            <person name="Li Y."/>
        </authorList>
    </citation>
    <scope>NUCLEOTIDE SEQUENCE [LARGE SCALE GENOMIC DNA]</scope>
    <source>
        <strain evidence="2 3">M46</strain>
    </source>
</reference>
<evidence type="ECO:0000313" key="3">
    <source>
        <dbReference type="Proteomes" id="UP000250831"/>
    </source>
</evidence>
<keyword evidence="1" id="KW-1133">Transmembrane helix</keyword>
<evidence type="ECO:0000256" key="1">
    <source>
        <dbReference type="SAM" id="Phobius"/>
    </source>
</evidence>
<protein>
    <submittedName>
        <fullName evidence="2">Uncharacterized protein</fullName>
    </submittedName>
</protein>
<feature type="transmembrane region" description="Helical" evidence="1">
    <location>
        <begin position="26"/>
        <end position="46"/>
    </location>
</feature>
<organism evidence="2 3">
    <name type="scientific">Sphingobacterium athyrii</name>
    <dbReference type="NCBI Taxonomy" id="2152717"/>
    <lineage>
        <taxon>Bacteria</taxon>
        <taxon>Pseudomonadati</taxon>
        <taxon>Bacteroidota</taxon>
        <taxon>Sphingobacteriia</taxon>
        <taxon>Sphingobacteriales</taxon>
        <taxon>Sphingobacteriaceae</taxon>
        <taxon>Sphingobacterium</taxon>
    </lineage>
</organism>